<dbReference type="Proteomes" id="UP000306740">
    <property type="component" value="Unassembled WGS sequence"/>
</dbReference>
<evidence type="ECO:0008006" key="4">
    <source>
        <dbReference type="Google" id="ProtNLM"/>
    </source>
</evidence>
<gene>
    <name evidence="2" type="ORF">FHE65_00090</name>
    <name evidence="1" type="ORF">FHE65_00375</name>
</gene>
<accession>A0A5C4N1Q4</accession>
<dbReference type="SUPFAM" id="SSF54909">
    <property type="entry name" value="Dimeric alpha+beta barrel"/>
    <property type="match status" value="1"/>
</dbReference>
<organism evidence="1 3">
    <name type="scientific">Mumia zhuanghuii</name>
    <dbReference type="NCBI Taxonomy" id="2585211"/>
    <lineage>
        <taxon>Bacteria</taxon>
        <taxon>Bacillati</taxon>
        <taxon>Actinomycetota</taxon>
        <taxon>Actinomycetes</taxon>
        <taxon>Propionibacteriales</taxon>
        <taxon>Nocardioidaceae</taxon>
        <taxon>Mumia</taxon>
    </lineage>
</organism>
<evidence type="ECO:0000313" key="3">
    <source>
        <dbReference type="Proteomes" id="UP000306740"/>
    </source>
</evidence>
<protein>
    <recommendedName>
        <fullName evidence="4">YCII-related domain-containing protein</fullName>
    </recommendedName>
</protein>
<dbReference type="AlphaFoldDB" id="A0A5C4N1Q4"/>
<dbReference type="OrthoDB" id="3212458at2"/>
<evidence type="ECO:0000313" key="2">
    <source>
        <dbReference type="EMBL" id="TNC52672.1"/>
    </source>
</evidence>
<proteinExistence type="predicted"/>
<dbReference type="Gene3D" id="3.30.70.1060">
    <property type="entry name" value="Dimeric alpha+beta barrel"/>
    <property type="match status" value="1"/>
</dbReference>
<dbReference type="RefSeq" id="WP_139104912.1">
    <property type="nucleotide sequence ID" value="NZ_VDFR01000001.1"/>
</dbReference>
<dbReference type="EMBL" id="VDFR01000002">
    <property type="protein sequence ID" value="TNC52594.1"/>
    <property type="molecule type" value="Genomic_DNA"/>
</dbReference>
<reference evidence="1 3" key="1">
    <citation type="submission" date="2019-05" db="EMBL/GenBank/DDBJ databases">
        <title>Mumia sp. nov., isolated from the intestinal contents of plateau pika (Ochotona curzoniae) in the Qinghai-Tibet plateau of China.</title>
        <authorList>
            <person name="Tian Z."/>
        </authorList>
    </citation>
    <scope>NUCLEOTIDE SEQUENCE [LARGE SCALE GENOMIC DNA]</scope>
    <source>
        <strain evidence="3">527</strain>
        <strain evidence="1">Z527</strain>
    </source>
</reference>
<evidence type="ECO:0000313" key="1">
    <source>
        <dbReference type="EMBL" id="TNC52594.1"/>
    </source>
</evidence>
<sequence>MPRYLISFADGTMNLSPDELAQAAVDSHAVVEEAKKAGAWIFGGGIDSGVVSGVKVTTDGQSVALTDPGRRPPVGGFCVVKAASYEEACAWAAKIAAGCRCDQEVWELMPDDAM</sequence>
<comment type="caution">
    <text evidence="1">The sequence shown here is derived from an EMBL/GenBank/DDBJ whole genome shotgun (WGS) entry which is preliminary data.</text>
</comment>
<name>A0A5C4N1Q4_9ACTN</name>
<dbReference type="InterPro" id="IPR011008">
    <property type="entry name" value="Dimeric_a/b-barrel"/>
</dbReference>
<dbReference type="EMBL" id="VDFR01000001">
    <property type="protein sequence ID" value="TNC52672.1"/>
    <property type="molecule type" value="Genomic_DNA"/>
</dbReference>